<sequence>MTPALRTARWLTAAAALSSATAAYLTATGWYRSAAGVVYAAGLLAWCASREYAIARRARLRAQLAERKARGIPIFEAVFEVVPCCDLSTHADGSAHGSDCLRPRDPDEELHAACCADGFVSRGTTHDSACPTRMTRSNAA</sequence>
<evidence type="ECO:0000313" key="2">
    <source>
        <dbReference type="Proteomes" id="UP001432251"/>
    </source>
</evidence>
<dbReference type="Proteomes" id="UP001432251">
    <property type="component" value="Chromosome"/>
</dbReference>
<proteinExistence type="predicted"/>
<organism evidence="1 2">
    <name type="scientific">Streptomyces citrinus</name>
    <dbReference type="NCBI Taxonomy" id="3118173"/>
    <lineage>
        <taxon>Bacteria</taxon>
        <taxon>Bacillati</taxon>
        <taxon>Actinomycetota</taxon>
        <taxon>Actinomycetes</taxon>
        <taxon>Kitasatosporales</taxon>
        <taxon>Streptomycetaceae</taxon>
        <taxon>Streptomyces</taxon>
    </lineage>
</organism>
<protein>
    <submittedName>
        <fullName evidence="1">Uncharacterized protein</fullName>
    </submittedName>
</protein>
<gene>
    <name evidence="1" type="ORF">V2W30_36820</name>
</gene>
<reference evidence="1" key="1">
    <citation type="journal article" date="2025" name="Int. J. Syst. Evol. Microbiol.">
        <title>Streptomyces citrinus sp. nov., with yellow diffusible pigment.</title>
        <authorList>
            <person name="He Y."/>
            <person name="Yang E."/>
            <person name="Xu J."/>
            <person name="Sun Y."/>
            <person name="Sun L."/>
        </authorList>
    </citation>
    <scope>NUCLEOTIDE SEQUENCE</scope>
    <source>
        <strain evidence="1">Q6</strain>
    </source>
</reference>
<keyword evidence="2" id="KW-1185">Reference proteome</keyword>
<name>A0ACD5AM61_9ACTN</name>
<dbReference type="EMBL" id="CP146022">
    <property type="protein sequence ID" value="WWQ68352.1"/>
    <property type="molecule type" value="Genomic_DNA"/>
</dbReference>
<evidence type="ECO:0000313" key="1">
    <source>
        <dbReference type="EMBL" id="WWQ68352.1"/>
    </source>
</evidence>
<accession>A0ACD5AM61</accession>